<reference evidence="2 3" key="1">
    <citation type="submission" date="2014-03" db="EMBL/GenBank/DDBJ databases">
        <title>The Genome Sequence of Plasmodium fragile nilgiri.</title>
        <authorList>
            <consortium name="The Broad Institute Genomics Platform"/>
            <consortium name="The Broad Institute Genome Sequencing Center for Infectious Disease"/>
            <person name="Neafsey D."/>
            <person name="Duraisingh M."/>
            <person name="Young S.K."/>
            <person name="Zeng Q."/>
            <person name="Gargeya S."/>
            <person name="Abouelleil A."/>
            <person name="Alvarado L."/>
            <person name="Chapman S.B."/>
            <person name="Gainer-Dewar J."/>
            <person name="Goldberg J."/>
            <person name="Griggs A."/>
            <person name="Gujja S."/>
            <person name="Hansen M."/>
            <person name="Howarth C."/>
            <person name="Imamovic A."/>
            <person name="Larimer J."/>
            <person name="Pearson M."/>
            <person name="Poon T.W."/>
            <person name="Priest M."/>
            <person name="Roberts A."/>
            <person name="Saif S."/>
            <person name="Shea T."/>
            <person name="Sykes S."/>
            <person name="Wortman J."/>
            <person name="Nusbaum C."/>
            <person name="Birren B."/>
        </authorList>
    </citation>
    <scope>NUCLEOTIDE SEQUENCE [LARGE SCALE GENOMIC DNA]</scope>
    <source>
        <strain evidence="3">nilgiri</strain>
    </source>
</reference>
<feature type="compositionally biased region" description="Basic and acidic residues" evidence="1">
    <location>
        <begin position="212"/>
        <end position="246"/>
    </location>
</feature>
<feature type="compositionally biased region" description="Basic and acidic residues" evidence="1">
    <location>
        <begin position="508"/>
        <end position="549"/>
    </location>
</feature>
<feature type="region of interest" description="Disordered" evidence="1">
    <location>
        <begin position="169"/>
        <end position="246"/>
    </location>
</feature>
<dbReference type="AlphaFoldDB" id="A0A0D9QF31"/>
<protein>
    <submittedName>
        <fullName evidence="2">Uncharacterized protein</fullName>
    </submittedName>
</protein>
<dbReference type="OrthoDB" id="372484at2759"/>
<dbReference type="RefSeq" id="XP_012337786.1">
    <property type="nucleotide sequence ID" value="XM_012482363.1"/>
</dbReference>
<name>A0A0D9QF31_PLAFR</name>
<accession>A0A0D9QF31</accession>
<dbReference type="GeneID" id="24270069"/>
<evidence type="ECO:0000313" key="3">
    <source>
        <dbReference type="Proteomes" id="UP000054561"/>
    </source>
</evidence>
<dbReference type="VEuPathDB" id="PlasmoDB:AK88_04755"/>
<feature type="compositionally biased region" description="Basic and acidic residues" evidence="1">
    <location>
        <begin position="490"/>
        <end position="501"/>
    </location>
</feature>
<proteinExistence type="predicted"/>
<feature type="region of interest" description="Disordered" evidence="1">
    <location>
        <begin position="489"/>
        <end position="567"/>
    </location>
</feature>
<keyword evidence="3" id="KW-1185">Reference proteome</keyword>
<dbReference type="Proteomes" id="UP000054561">
    <property type="component" value="Unassembled WGS sequence"/>
</dbReference>
<organism evidence="2 3">
    <name type="scientific">Plasmodium fragile</name>
    <dbReference type="NCBI Taxonomy" id="5857"/>
    <lineage>
        <taxon>Eukaryota</taxon>
        <taxon>Sar</taxon>
        <taxon>Alveolata</taxon>
        <taxon>Apicomplexa</taxon>
        <taxon>Aconoidasida</taxon>
        <taxon>Haemosporida</taxon>
        <taxon>Plasmodiidae</taxon>
        <taxon>Plasmodium</taxon>
        <taxon>Plasmodium (Plasmodium)</taxon>
    </lineage>
</organism>
<evidence type="ECO:0000256" key="1">
    <source>
        <dbReference type="SAM" id="MobiDB-lite"/>
    </source>
</evidence>
<evidence type="ECO:0000313" key="2">
    <source>
        <dbReference type="EMBL" id="KJP85588.1"/>
    </source>
</evidence>
<sequence>MDINTLKEKNICIDDLSRAHKEKYTTFFLLNPDGILDSVAGLENLAFSFEDISYKNIRCYKCLSVFTCESSAVYRACPKCHVVNALVPQDNIGRKVIILICYHCNSRNLTNIDCSYVKCFLCSRVNLSQYHSAHFIAPSHSAHPSSNRKQRKKLRRLFANMFKCLRLKKKKKRDVSPSSGNSAKESCEESQSGEEAQSEVEHGSIHNNASIEEGRENDREENPHGQRENNKKLFSEDNTHGYEPDIKYTNEDYRKKFSKTNNSLYNSNMNYMPYQNDKFQNDYMRNSMSNNAQMGYMKKGTNEYCNPYMGNSYNNNMRVGNPSVGYSRENNNFYNMKYDKNYQPSYSHNNMNPNYWNKDNKVYGNNYHDMHRPEKYNDKYGTVVESGNVKRKTLMFNNISDSNQKKVYKPMNVLEMDKKRDSDVRACIEYFNSLRKNKNDDIKMILENQNFKEFNIPREHLENRDFYRYVEYYKKHNLRDIIDQFNEYGANDKNRNKDKANESGSSKGYDKGKGGAEDPSRNEKNTSGKSTDSKSKKNKRPENDSRDNSDGDGSAYHKKKKTKCDQNIKPTFYTLEDLFD</sequence>
<dbReference type="OMA" id="NDYMRNS"/>
<gene>
    <name evidence="2" type="ORF">AK88_04755</name>
</gene>
<dbReference type="EMBL" id="KQ001718">
    <property type="protein sequence ID" value="KJP85588.1"/>
    <property type="molecule type" value="Genomic_DNA"/>
</dbReference>